<dbReference type="Pfam" id="PF18013">
    <property type="entry name" value="Phage_lysozyme2"/>
    <property type="match status" value="1"/>
</dbReference>
<evidence type="ECO:0000259" key="1">
    <source>
        <dbReference type="Pfam" id="PF18013"/>
    </source>
</evidence>
<proteinExistence type="predicted"/>
<feature type="domain" description="Phage tail lysozyme" evidence="1">
    <location>
        <begin position="457"/>
        <end position="589"/>
    </location>
</feature>
<accession>A0A2Z5ZER8</accession>
<evidence type="ECO:0000313" key="3">
    <source>
        <dbReference type="Proteomes" id="UP000270034"/>
    </source>
</evidence>
<dbReference type="KEGG" id="aot:AcetOri_orf00549"/>
<protein>
    <submittedName>
        <fullName evidence="2">Phage related tail protein</fullName>
    </submittedName>
</protein>
<dbReference type="InterPro" id="IPR041219">
    <property type="entry name" value="Phage_lysozyme2"/>
</dbReference>
<evidence type="ECO:0000313" key="2">
    <source>
        <dbReference type="EMBL" id="BBC78727.1"/>
    </source>
</evidence>
<dbReference type="Gene3D" id="1.10.530.10">
    <property type="match status" value="1"/>
</dbReference>
<organism evidence="2 3">
    <name type="scientific">Acetobacter orientalis</name>
    <dbReference type="NCBI Taxonomy" id="146474"/>
    <lineage>
        <taxon>Bacteria</taxon>
        <taxon>Pseudomonadati</taxon>
        <taxon>Pseudomonadota</taxon>
        <taxon>Alphaproteobacteria</taxon>
        <taxon>Acetobacterales</taxon>
        <taxon>Acetobacteraceae</taxon>
        <taxon>Acetobacter</taxon>
    </lineage>
</organism>
<reference evidence="2 3" key="1">
    <citation type="submission" date="2018-02" db="EMBL/GenBank/DDBJ databases">
        <title>Acetobacter orientalis genome.</title>
        <authorList>
            <person name="Nakashima N."/>
            <person name="Tamura T."/>
        </authorList>
    </citation>
    <scope>NUCLEOTIDE SEQUENCE [LARGE SCALE GENOMIC DNA]</scope>
    <source>
        <strain evidence="2 3">FAN1</strain>
    </source>
</reference>
<dbReference type="EMBL" id="AP018515">
    <property type="protein sequence ID" value="BBC78727.1"/>
    <property type="molecule type" value="Genomic_DNA"/>
</dbReference>
<dbReference type="Proteomes" id="UP000270034">
    <property type="component" value="Chromosome"/>
</dbReference>
<name>A0A2Z5ZER8_9PROT</name>
<dbReference type="AlphaFoldDB" id="A0A2Z5ZER8"/>
<sequence length="663" mass="70067">MATAVKIQLSAVDRASAFLDKVSGKIASLQAPIRNASRSLARFAAVSGLSTMRKGMVDLSRATFGAFQSVGRLVPEMGALTGAASIAGVYRLASAWARVGTNLRTSARSMGMNPGRLMALQNAARLSGGSADAMSGALSQLSTQKWEAVNGFAPEAAAQFQALGISMEEVKKLSPEQLFGRIATKIRGIKDPAAQSIAALKLFGDAGKGLLPIFQQSGKEFQDNIKLAERYGVMNKKGADAAARLQNAQTDLTLAVEGFGYSIAEAVEPAITPIVQQMAEWISANRDWISQDIAGKVKQLVQWLKDGGWKKIHDTIMDIGNRISEVVDKLGGWKSAAKDAAIGLMVIGGAPVLTTLLNLTSSLLGVVGAMKTITGLGAGVQTALAMTAGYYANKGLKALDPQDKMGAWVDKYIPGASFLDNAASYLGFGRSYEEQKRVQGILDQASASQKSAAVGAQKFFMGSGYTGQQAAGLVANLMQENQEFDPAKVGDHGTAYGLAQWHKDRQDDFKRVMGHDIHGSSREEQLRFMKWELDNQSYLGGDGIKHASNAAQAAALASVNFFRPGLTPSDQMAEMRNRAGMGADWYSEFSKMPDSAPPATIQPPVAKGGSNTLGGTTDRLRVEISHDNAPPGSSVKVTSASPGIKVASVTQRAMDPANTAIGN</sequence>
<gene>
    <name evidence="2" type="ORF">AcetOrient_orf00549</name>
</gene>